<reference evidence="1 2" key="1">
    <citation type="journal article" date="2007" name="Proc. Natl. Acad. Sci. U.S.A.">
        <title>The genome of Syntrophus aciditrophicus: life at the thermodynamic limit of microbial growth.</title>
        <authorList>
            <person name="McInerney M.J."/>
            <person name="Rohlin L."/>
            <person name="Mouttaki H."/>
            <person name="Kim U."/>
            <person name="Krupp R.S."/>
            <person name="Rios-Hernandez L."/>
            <person name="Sieber J."/>
            <person name="Struchtemeyer C.G."/>
            <person name="Bhattacharyya A."/>
            <person name="Campbell J.W."/>
            <person name="Gunsalus R.P."/>
        </authorList>
    </citation>
    <scope>NUCLEOTIDE SEQUENCE [LARGE SCALE GENOMIC DNA]</scope>
    <source>
        <strain evidence="1 2">SB</strain>
    </source>
</reference>
<dbReference type="HOGENOM" id="CLU_1905710_0_0_7"/>
<evidence type="ECO:0000313" key="1">
    <source>
        <dbReference type="EMBL" id="ABC76902.1"/>
    </source>
</evidence>
<dbReference type="Gene3D" id="3.40.50.450">
    <property type="match status" value="1"/>
</dbReference>
<sequence length="133" mass="15251">MRTWQPWISPSNTTFHMAAGFPKEEKLKMVRFQRRICFRKCPPVIIQNEQNKTFWILTGGSAVMEFPAAMHKKPCLHVDLDKWSIDDPAFLVKSRTGSHNLQVLNIAGPRARKDPAIYQTTLELLEAVFRGAV</sequence>
<dbReference type="Proteomes" id="UP000001933">
    <property type="component" value="Chromosome"/>
</dbReference>
<protein>
    <submittedName>
        <fullName evidence="1">Hypothetical cytosolic protein</fullName>
    </submittedName>
</protein>
<dbReference type="Pfam" id="PF12694">
    <property type="entry name" value="cpYpsA"/>
    <property type="match status" value="1"/>
</dbReference>
<organism evidence="1 2">
    <name type="scientific">Syntrophus aciditrophicus (strain SB)</name>
    <dbReference type="NCBI Taxonomy" id="56780"/>
    <lineage>
        <taxon>Bacteria</taxon>
        <taxon>Pseudomonadati</taxon>
        <taxon>Thermodesulfobacteriota</taxon>
        <taxon>Syntrophia</taxon>
        <taxon>Syntrophales</taxon>
        <taxon>Syntrophaceae</taxon>
        <taxon>Syntrophus</taxon>
    </lineage>
</organism>
<dbReference type="InterPro" id="IPR024755">
    <property type="entry name" value="cpYpsA"/>
</dbReference>
<gene>
    <name evidence="1" type="ORF">SYN_01322</name>
</gene>
<dbReference type="KEGG" id="sat:SYN_01322"/>
<dbReference type="InParanoid" id="Q2LS42"/>
<name>Q2LS42_SYNAS</name>
<evidence type="ECO:0000313" key="2">
    <source>
        <dbReference type="Proteomes" id="UP000001933"/>
    </source>
</evidence>
<dbReference type="EMBL" id="CP000252">
    <property type="protein sequence ID" value="ABC76902.1"/>
    <property type="molecule type" value="Genomic_DNA"/>
</dbReference>
<dbReference type="AlphaFoldDB" id="Q2LS42"/>
<dbReference type="STRING" id="56780.SYN_01322"/>
<keyword evidence="2" id="KW-1185">Reference proteome</keyword>
<accession>Q2LS42</accession>
<proteinExistence type="predicted"/>